<name>A0A494JCH3_9FLAO</name>
<dbReference type="AlphaFoldDB" id="A0A494JCH3"/>
<accession>A0A494JCH3</accession>
<organism evidence="2">
    <name type="scientific">Elizabethkingia anophelis</name>
    <dbReference type="NCBI Taxonomy" id="1117645"/>
    <lineage>
        <taxon>Bacteria</taxon>
        <taxon>Pseudomonadati</taxon>
        <taxon>Bacteroidota</taxon>
        <taxon>Flavobacteriia</taxon>
        <taxon>Flavobacteriales</taxon>
        <taxon>Weeksellaceae</taxon>
        <taxon>Elizabethkingia</taxon>
    </lineage>
</organism>
<protein>
    <submittedName>
        <fullName evidence="2">Uncharacterized protein</fullName>
    </submittedName>
</protein>
<reference evidence="2" key="2">
    <citation type="submission" date="2016-06" db="EMBL/GenBank/DDBJ databases">
        <authorList>
            <person name="Nicholson A.C."/>
        </authorList>
    </citation>
    <scope>NUCLEOTIDE SEQUENCE [LARGE SCALE GENOMIC DNA]</scope>
    <source>
        <strain evidence="2">E6809</strain>
    </source>
</reference>
<evidence type="ECO:0000313" key="3">
    <source>
        <dbReference type="Proteomes" id="UP000189738"/>
    </source>
</evidence>
<reference evidence="1 3" key="1">
    <citation type="submission" date="2016-02" db="EMBL/GenBank/DDBJ databases">
        <authorList>
            <person name="Nicholson A.C."/>
            <person name="Humrighouse B.W."/>
            <person name="Loparev V."/>
            <person name="Emery B."/>
            <person name="Graziano J."/>
            <person name="McQuiston J.R."/>
        </authorList>
    </citation>
    <scope>NUCLEOTIDE SEQUENCE [LARGE SCALE GENOMIC DNA]</scope>
    <source>
        <strain evidence="1 3">E6809</strain>
    </source>
</reference>
<evidence type="ECO:0000313" key="2">
    <source>
        <dbReference type="EMBL" id="OPB53420.1"/>
    </source>
</evidence>
<dbReference type="EMBL" id="MAHS01000001">
    <property type="protein sequence ID" value="OPB53420.1"/>
    <property type="molecule type" value="Genomic_DNA"/>
</dbReference>
<dbReference type="Proteomes" id="UP000189738">
    <property type="component" value="Chromosome"/>
</dbReference>
<proteinExistence type="predicted"/>
<dbReference type="RefSeq" id="WP_078719784.1">
    <property type="nucleotide sequence ID" value="NZ_CP014339.1"/>
</dbReference>
<dbReference type="EMBL" id="CP014339">
    <property type="protein sequence ID" value="AQX52423.1"/>
    <property type="molecule type" value="Genomic_DNA"/>
</dbReference>
<evidence type="ECO:0000313" key="1">
    <source>
        <dbReference type="EMBL" id="AQX52423.1"/>
    </source>
</evidence>
<gene>
    <name evidence="1" type="ORF">AYC66_17835</name>
    <name evidence="2" type="ORF">BAY09_10925</name>
</gene>
<sequence>MNRTKLAVHLLVFYGKVLYDEKQKLISKSAPVQLIYGSNEWDRFFDNRVLNGISKATVERAFYLDKPNKDIPVESLERYEELNEKEIALLQDEVDSYFKAPEAELTPDQKKIKELEEKLEQIMAGGAKVEQVVTTKVPETPANNEALNNAKEQYEKLFGKKGGPLWTVEQYNAKIDEKLLADAREEYERLFGEKADDTLTLEDITLKINEKQ</sequence>